<dbReference type="InterPro" id="IPR025668">
    <property type="entry name" value="Tnp_DDE_dom"/>
</dbReference>
<feature type="transmembrane region" description="Helical" evidence="1">
    <location>
        <begin position="169"/>
        <end position="186"/>
    </location>
</feature>
<proteinExistence type="predicted"/>
<evidence type="ECO:0000313" key="3">
    <source>
        <dbReference type="EMBL" id="PTX18201.1"/>
    </source>
</evidence>
<keyword evidence="4" id="KW-1185">Reference proteome</keyword>
<feature type="domain" description="Transposase DDE" evidence="2">
    <location>
        <begin position="12"/>
        <end position="145"/>
    </location>
</feature>
<dbReference type="Pfam" id="PF13612">
    <property type="entry name" value="DDE_Tnp_1_3"/>
    <property type="match status" value="1"/>
</dbReference>
<reference evidence="3 4" key="1">
    <citation type="submission" date="2018-04" db="EMBL/GenBank/DDBJ databases">
        <title>Genomic Encyclopedia of Archaeal and Bacterial Type Strains, Phase II (KMG-II): from individual species to whole genera.</title>
        <authorList>
            <person name="Goeker M."/>
        </authorList>
    </citation>
    <scope>NUCLEOTIDE SEQUENCE [LARGE SCALE GENOMIC DNA]</scope>
    <source>
        <strain evidence="3 4">DSM 100162</strain>
    </source>
</reference>
<keyword evidence="1" id="KW-0472">Membrane</keyword>
<dbReference type="AlphaFoldDB" id="A0A2T5YFY3"/>
<comment type="caution">
    <text evidence="3">The sequence shown here is derived from an EMBL/GenBank/DDBJ whole genome shotgun (WGS) entry which is preliminary data.</text>
</comment>
<organism evidence="3 4">
    <name type="scientific">Pontibacter mucosus</name>
    <dbReference type="NCBI Taxonomy" id="1649266"/>
    <lineage>
        <taxon>Bacteria</taxon>
        <taxon>Pseudomonadati</taxon>
        <taxon>Bacteroidota</taxon>
        <taxon>Cytophagia</taxon>
        <taxon>Cytophagales</taxon>
        <taxon>Hymenobacteraceae</taxon>
        <taxon>Pontibacter</taxon>
    </lineage>
</organism>
<keyword evidence="1" id="KW-0812">Transmembrane</keyword>
<dbReference type="EMBL" id="QBKI01000007">
    <property type="protein sequence ID" value="PTX18201.1"/>
    <property type="molecule type" value="Genomic_DNA"/>
</dbReference>
<dbReference type="NCBIfam" id="NF033520">
    <property type="entry name" value="transpos_IS982"/>
    <property type="match status" value="1"/>
</dbReference>
<feature type="non-terminal residue" evidence="3">
    <location>
        <position position="1"/>
    </location>
</feature>
<accession>A0A2T5YFY3</accession>
<evidence type="ECO:0000313" key="4">
    <source>
        <dbReference type="Proteomes" id="UP000244225"/>
    </source>
</evidence>
<evidence type="ECO:0000259" key="2">
    <source>
        <dbReference type="Pfam" id="PF13612"/>
    </source>
</evidence>
<dbReference type="OrthoDB" id="706456at2"/>
<evidence type="ECO:0000256" key="1">
    <source>
        <dbReference type="SAM" id="Phobius"/>
    </source>
</evidence>
<gene>
    <name evidence="3" type="ORF">C8N40_107242</name>
</gene>
<protein>
    <submittedName>
        <fullName evidence="3">DDE family transposase</fullName>
    </submittedName>
</protein>
<keyword evidence="1" id="KW-1133">Transmembrane helix</keyword>
<dbReference type="Proteomes" id="UP000244225">
    <property type="component" value="Unassembled WGS sequence"/>
</dbReference>
<dbReference type="RefSeq" id="WP_146173578.1">
    <property type="nucleotide sequence ID" value="NZ_QBKI01000007.1"/>
</dbReference>
<sequence length="187" mass="21413">RPCQCLRELNTSSVYLIDCFPVAVGDNIRIPCCHLLQGKAHRGKCGSKRRYFYGFRVQVITTSDGVPVQFYIHAGSFADVTAFKAMEVDLPPDSQLYADAAYTCYEVEDLLRECEQVELRCCRKANGKRKDEPYMAFLKDYYRKRIETTFSGITAFFPKKIHAVTAEGFILKLILFIFAYTLTQVID</sequence>
<name>A0A2T5YFY3_9BACT</name>